<sequence length="83" mass="9504">MNRWWSPASRKWLEIDVDLDEASSGPGLWFIEFRVGAVEWEAIAPPGLDHLAFADEAGYFGVVVELDEVLVFLRRLVLSTRRE</sequence>
<evidence type="ECO:0008006" key="3">
    <source>
        <dbReference type="Google" id="ProtNLM"/>
    </source>
</evidence>
<name>A0ABT1HMK6_STRSD</name>
<accession>A0ABT1HMK6</accession>
<gene>
    <name evidence="1" type="ORF">LX15_000423</name>
</gene>
<proteinExistence type="predicted"/>
<evidence type="ECO:0000313" key="2">
    <source>
        <dbReference type="Proteomes" id="UP001205311"/>
    </source>
</evidence>
<comment type="caution">
    <text evidence="1">The sequence shown here is derived from an EMBL/GenBank/DDBJ whole genome shotgun (WGS) entry which is preliminary data.</text>
</comment>
<dbReference type="RefSeq" id="WP_253667725.1">
    <property type="nucleotide sequence ID" value="NZ_JAMTCP010000002.1"/>
</dbReference>
<dbReference type="Proteomes" id="UP001205311">
    <property type="component" value="Unassembled WGS sequence"/>
</dbReference>
<organism evidence="1 2">
    <name type="scientific">Streptoalloteichus tenebrarius (strain ATCC 17920 / DSM 40477 / JCM 4838 / CBS 697.72 / NBRC 16177 / NCIMB 11028 / NRRL B-12390 / A12253. 1 / ISP 5477)</name>
    <name type="common">Streptomyces tenebrarius</name>
    <dbReference type="NCBI Taxonomy" id="1933"/>
    <lineage>
        <taxon>Bacteria</taxon>
        <taxon>Bacillati</taxon>
        <taxon>Actinomycetota</taxon>
        <taxon>Actinomycetes</taxon>
        <taxon>Pseudonocardiales</taxon>
        <taxon>Pseudonocardiaceae</taxon>
        <taxon>Streptoalloteichus</taxon>
    </lineage>
</organism>
<evidence type="ECO:0000313" key="1">
    <source>
        <dbReference type="EMBL" id="MCP2256740.1"/>
    </source>
</evidence>
<dbReference type="EMBL" id="JAMTCP010000002">
    <property type="protein sequence ID" value="MCP2256740.1"/>
    <property type="molecule type" value="Genomic_DNA"/>
</dbReference>
<keyword evidence="2" id="KW-1185">Reference proteome</keyword>
<reference evidence="1 2" key="1">
    <citation type="submission" date="2022-06" db="EMBL/GenBank/DDBJ databases">
        <title>Genomic Encyclopedia of Archaeal and Bacterial Type Strains, Phase II (KMG-II): from individual species to whole genera.</title>
        <authorList>
            <person name="Goeker M."/>
        </authorList>
    </citation>
    <scope>NUCLEOTIDE SEQUENCE [LARGE SCALE GENOMIC DNA]</scope>
    <source>
        <strain evidence="1 2">DSM 40477</strain>
    </source>
</reference>
<protein>
    <recommendedName>
        <fullName evidence="3">F5/8 type C domain-containing protein</fullName>
    </recommendedName>
</protein>